<evidence type="ECO:0000313" key="3">
    <source>
        <dbReference type="Proteomes" id="UP000177622"/>
    </source>
</evidence>
<keyword evidence="3" id="KW-1185">Reference proteome</keyword>
<accession>A0A1F5LFJ1</accession>
<dbReference type="Proteomes" id="UP000177622">
    <property type="component" value="Unassembled WGS sequence"/>
</dbReference>
<dbReference type="PANTHER" id="PTHR40618">
    <property type="entry name" value="B-ZIP TRANSCRIPTION FACTOR (EUROFUNG)-RELATED"/>
    <property type="match status" value="1"/>
</dbReference>
<dbReference type="AlphaFoldDB" id="A0A1F5LFJ1"/>
<dbReference type="STRING" id="1835702.A0A1F5LFJ1"/>
<proteinExistence type="predicted"/>
<dbReference type="Gene3D" id="1.20.5.170">
    <property type="match status" value="1"/>
</dbReference>
<dbReference type="GeneID" id="34577407"/>
<protein>
    <recommendedName>
        <fullName evidence="4">BZIP domain-containing protein</fullName>
    </recommendedName>
</protein>
<dbReference type="GO" id="GO:0003700">
    <property type="term" value="F:DNA-binding transcription factor activity"/>
    <property type="evidence" value="ECO:0007669"/>
    <property type="project" value="InterPro"/>
</dbReference>
<comment type="caution">
    <text evidence="2">The sequence shown here is derived from an EMBL/GenBank/DDBJ whole genome shotgun (WGS) entry which is preliminary data.</text>
</comment>
<dbReference type="PANTHER" id="PTHR40618:SF1">
    <property type="entry name" value="B-ZIP TRANSCRIPTION FACTOR (EUROFUNG)"/>
    <property type="match status" value="1"/>
</dbReference>
<feature type="region of interest" description="Disordered" evidence="1">
    <location>
        <begin position="1"/>
        <end position="40"/>
    </location>
</feature>
<organism evidence="2 3">
    <name type="scientific">Penicillium arizonense</name>
    <dbReference type="NCBI Taxonomy" id="1835702"/>
    <lineage>
        <taxon>Eukaryota</taxon>
        <taxon>Fungi</taxon>
        <taxon>Dikarya</taxon>
        <taxon>Ascomycota</taxon>
        <taxon>Pezizomycotina</taxon>
        <taxon>Eurotiomycetes</taxon>
        <taxon>Eurotiomycetidae</taxon>
        <taxon>Eurotiales</taxon>
        <taxon>Aspergillaceae</taxon>
        <taxon>Penicillium</taxon>
    </lineage>
</organism>
<feature type="compositionally biased region" description="Basic and acidic residues" evidence="1">
    <location>
        <begin position="13"/>
        <end position="30"/>
    </location>
</feature>
<evidence type="ECO:0008006" key="4">
    <source>
        <dbReference type="Google" id="ProtNLM"/>
    </source>
</evidence>
<evidence type="ECO:0000256" key="1">
    <source>
        <dbReference type="SAM" id="MobiDB-lite"/>
    </source>
</evidence>
<reference evidence="2 3" key="1">
    <citation type="journal article" date="2016" name="Sci. Rep.">
        <title>Penicillium arizonense, a new, genome sequenced fungal species, reveals a high chemical diversity in secreted metabolites.</title>
        <authorList>
            <person name="Grijseels S."/>
            <person name="Nielsen J.C."/>
            <person name="Randelovic M."/>
            <person name="Nielsen J."/>
            <person name="Nielsen K.F."/>
            <person name="Workman M."/>
            <person name="Frisvad J.C."/>
        </authorList>
    </citation>
    <scope>NUCLEOTIDE SEQUENCE [LARGE SCALE GENOMIC DNA]</scope>
    <source>
        <strain evidence="2 3">CBS 141311</strain>
    </source>
</reference>
<dbReference type="RefSeq" id="XP_022487421.1">
    <property type="nucleotide sequence ID" value="XM_022632673.1"/>
</dbReference>
<sequence length="164" mass="18773">MVNTKGSRQRGRPRTDTDEEKRQDRRREQLRSAQQMYRKRKENTINTLQSRVHELEDEIDQISHSFLAFSSLLLETDAPKRDPRVTLTLRELAQQCLALAKTGCNDIEEIDHLRAAALTESNVERNSVQSDSHSDTLESVINTAALMARDIEIVVTLQQSLARC</sequence>
<dbReference type="InterPro" id="IPR046347">
    <property type="entry name" value="bZIP_sf"/>
</dbReference>
<dbReference type="EMBL" id="LXJU01000011">
    <property type="protein sequence ID" value="OGE51978.1"/>
    <property type="molecule type" value="Genomic_DNA"/>
</dbReference>
<gene>
    <name evidence="2" type="ORF">PENARI_c011G08302</name>
</gene>
<dbReference type="CDD" id="cd14688">
    <property type="entry name" value="bZIP_YAP"/>
    <property type="match status" value="1"/>
</dbReference>
<evidence type="ECO:0000313" key="2">
    <source>
        <dbReference type="EMBL" id="OGE51978.1"/>
    </source>
</evidence>
<name>A0A1F5LFJ1_PENAI</name>
<dbReference type="SUPFAM" id="SSF57959">
    <property type="entry name" value="Leucine zipper domain"/>
    <property type="match status" value="1"/>
</dbReference>